<dbReference type="Pfam" id="PF00593">
    <property type="entry name" value="TonB_dep_Rec_b-barrel"/>
    <property type="match status" value="1"/>
</dbReference>
<keyword evidence="10 12" id="KW-0472">Membrane</keyword>
<dbReference type="InterPro" id="IPR000531">
    <property type="entry name" value="Beta-barrel_TonB"/>
</dbReference>
<dbReference type="Gene3D" id="2.40.170.20">
    <property type="entry name" value="TonB-dependent receptor, beta-barrel domain"/>
    <property type="match status" value="1"/>
</dbReference>
<evidence type="ECO:0000313" key="17">
    <source>
        <dbReference type="EMBL" id="GLQ60721.1"/>
    </source>
</evidence>
<evidence type="ECO:0000256" key="12">
    <source>
        <dbReference type="PROSITE-ProRule" id="PRU01360"/>
    </source>
</evidence>
<accession>A0ABQ5WMN1</accession>
<evidence type="ECO:0000256" key="11">
    <source>
        <dbReference type="ARBA" id="ARBA00023237"/>
    </source>
</evidence>
<evidence type="ECO:0000259" key="16">
    <source>
        <dbReference type="Pfam" id="PF07715"/>
    </source>
</evidence>
<evidence type="ECO:0000256" key="1">
    <source>
        <dbReference type="ARBA" id="ARBA00004571"/>
    </source>
</evidence>
<keyword evidence="11 12" id="KW-0998">Cell outer membrane</keyword>
<evidence type="ECO:0000256" key="4">
    <source>
        <dbReference type="ARBA" id="ARBA00022496"/>
    </source>
</evidence>
<dbReference type="EMBL" id="BSNT01000073">
    <property type="protein sequence ID" value="GLQ60721.1"/>
    <property type="molecule type" value="Genomic_DNA"/>
</dbReference>
<keyword evidence="9 13" id="KW-0798">TonB box</keyword>
<dbReference type="InterPro" id="IPR037066">
    <property type="entry name" value="Plug_dom_sf"/>
</dbReference>
<dbReference type="PANTHER" id="PTHR32552:SF89">
    <property type="entry name" value="CATECHOLATE SIDEROPHORE RECEPTOR FIU"/>
    <property type="match status" value="1"/>
</dbReference>
<evidence type="ECO:0000256" key="14">
    <source>
        <dbReference type="SAM" id="MobiDB-lite"/>
    </source>
</evidence>
<evidence type="ECO:0000256" key="8">
    <source>
        <dbReference type="ARBA" id="ARBA00023065"/>
    </source>
</evidence>
<proteinExistence type="inferred from homology"/>
<evidence type="ECO:0000256" key="13">
    <source>
        <dbReference type="RuleBase" id="RU003357"/>
    </source>
</evidence>
<comment type="caution">
    <text evidence="17">The sequence shown here is derived from an EMBL/GenBank/DDBJ whole genome shotgun (WGS) entry which is preliminary data.</text>
</comment>
<sequence length="824" mass="89281">MFRNRYGIAVALRFHEQPMNKTSFRIALLCSTVVIGAASEYAEARTSHTQRAHAVSKSSAPQTGTKAKPALRHSPSTLEARSDESVHVTGAAYGDGVSNTTPGGGLMPVQTAPRSQSGITRDFIAKMSPTSNVQALIGNLPGVVTYSQDPLGVSGDSLNIRGMNEEQIGYLFEGIPIADPIRYAPYTGTIVDTENLGSVTVSQGSPDVDAPLYNAVGGQITMSEINPSHKAGGYLSLTGGTHSTNKEFLRLETGEIGHSGIRGFVSYSHMSWNNWRGPGGGTRHHTDAKFIKEWGDGNSVSAVFGYNATKYTSYMNPTMAAWNKYGRSYNYDGHYTLGDANYYGLNQSINNAMTVMAPSHFTLSNHLKLNVAPYYVHMFGPAVWGQNISSANSYFGTGAAGNLNLSNLTSDGMATTQAVDPWNQKSSGLNTSLVWSTKYNTLTFGYWYAYTQHEELANYIQTDAQGNSVSGFNNDPIRVADGRILTPWDLNFKQQSNTLYLADTVHLLNDRLQITGGFKATMLSRQGTNLVPGADPYKNAKNYFEPMPEFYASYKLTDHDQIYINGTTAFRAPGSVEVYSQLFDPSSSTAVEQPGNLKPEYSIGEEIGYRHHGFYNAAISFFNYNITNHQVTSYGYLPGTNSLVSEPLNVGGETARGVQAELALGNWHHFSPYLSGQYLHATIDNNYNAGSDYLPTAGKKAPSSPKFTGSIGLRYDDGTFFGNFALRYVDTQYTTFMNDQSLHSYVTSNMTLGYRMQKLGPAKHPTIQLNLVNLGDNNYLSGASSATGNAKATKGVYGSTIKGASPVYVVGGGFAALVSVSTGF</sequence>
<evidence type="ECO:0000256" key="7">
    <source>
        <dbReference type="ARBA" id="ARBA00023004"/>
    </source>
</evidence>
<name>A0ABQ5WMN1_GLUJA</name>
<keyword evidence="2 12" id="KW-0813">Transport</keyword>
<keyword evidence="17" id="KW-0675">Receptor</keyword>
<dbReference type="SUPFAM" id="SSF56935">
    <property type="entry name" value="Porins"/>
    <property type="match status" value="1"/>
</dbReference>
<evidence type="ECO:0000256" key="9">
    <source>
        <dbReference type="ARBA" id="ARBA00023077"/>
    </source>
</evidence>
<dbReference type="InterPro" id="IPR012910">
    <property type="entry name" value="Plug_dom"/>
</dbReference>
<evidence type="ECO:0000313" key="18">
    <source>
        <dbReference type="Proteomes" id="UP001156613"/>
    </source>
</evidence>
<dbReference type="InterPro" id="IPR039426">
    <property type="entry name" value="TonB-dep_rcpt-like"/>
</dbReference>
<dbReference type="PROSITE" id="PS52016">
    <property type="entry name" value="TONB_DEPENDENT_REC_3"/>
    <property type="match status" value="1"/>
</dbReference>
<dbReference type="Proteomes" id="UP001156613">
    <property type="component" value="Unassembled WGS sequence"/>
</dbReference>
<evidence type="ECO:0000256" key="2">
    <source>
        <dbReference type="ARBA" id="ARBA00022448"/>
    </source>
</evidence>
<dbReference type="Pfam" id="PF07715">
    <property type="entry name" value="Plug"/>
    <property type="match status" value="1"/>
</dbReference>
<gene>
    <name evidence="17" type="primary">fecA_3</name>
    <name evidence="17" type="ORF">GCM10010937_25240</name>
</gene>
<dbReference type="InterPro" id="IPR036942">
    <property type="entry name" value="Beta-barrel_TonB_sf"/>
</dbReference>
<evidence type="ECO:0000256" key="10">
    <source>
        <dbReference type="ARBA" id="ARBA00023136"/>
    </source>
</evidence>
<keyword evidence="8" id="KW-0406">Ion transport</keyword>
<protein>
    <submittedName>
        <fullName evidence="17">TonB-dependent receptor</fullName>
    </submittedName>
</protein>
<feature type="domain" description="TonB-dependent receptor plug" evidence="16">
    <location>
        <begin position="109"/>
        <end position="208"/>
    </location>
</feature>
<keyword evidence="18" id="KW-1185">Reference proteome</keyword>
<dbReference type="Gene3D" id="2.170.130.10">
    <property type="entry name" value="TonB-dependent receptor, plug domain"/>
    <property type="match status" value="1"/>
</dbReference>
<evidence type="ECO:0000256" key="3">
    <source>
        <dbReference type="ARBA" id="ARBA00022452"/>
    </source>
</evidence>
<feature type="region of interest" description="Disordered" evidence="14">
    <location>
        <begin position="48"/>
        <end position="113"/>
    </location>
</feature>
<comment type="subcellular location">
    <subcellularLocation>
        <location evidence="1 12">Cell outer membrane</location>
        <topology evidence="1 12">Multi-pass membrane protein</topology>
    </subcellularLocation>
</comment>
<keyword evidence="7" id="KW-0408">Iron</keyword>
<keyword evidence="5 12" id="KW-0812">Transmembrane</keyword>
<evidence type="ECO:0000256" key="6">
    <source>
        <dbReference type="ARBA" id="ARBA00022729"/>
    </source>
</evidence>
<keyword evidence="6" id="KW-0732">Signal</keyword>
<keyword evidence="4" id="KW-0410">Iron transport</keyword>
<organism evidence="17 18">
    <name type="scientific">Gluconobacter japonicus</name>
    <dbReference type="NCBI Taxonomy" id="376620"/>
    <lineage>
        <taxon>Bacteria</taxon>
        <taxon>Pseudomonadati</taxon>
        <taxon>Pseudomonadota</taxon>
        <taxon>Alphaproteobacteria</taxon>
        <taxon>Acetobacterales</taxon>
        <taxon>Acetobacteraceae</taxon>
        <taxon>Gluconobacter</taxon>
    </lineage>
</organism>
<evidence type="ECO:0000259" key="15">
    <source>
        <dbReference type="Pfam" id="PF00593"/>
    </source>
</evidence>
<dbReference type="PANTHER" id="PTHR32552">
    <property type="entry name" value="FERRICHROME IRON RECEPTOR-RELATED"/>
    <property type="match status" value="1"/>
</dbReference>
<feature type="compositionally biased region" description="Polar residues" evidence="14">
    <location>
        <begin position="56"/>
        <end position="65"/>
    </location>
</feature>
<comment type="similarity">
    <text evidence="12 13">Belongs to the TonB-dependent receptor family.</text>
</comment>
<feature type="domain" description="TonB-dependent receptor-like beta-barrel" evidence="15">
    <location>
        <begin position="320"/>
        <end position="774"/>
    </location>
</feature>
<keyword evidence="3 12" id="KW-1134">Transmembrane beta strand</keyword>
<evidence type="ECO:0000256" key="5">
    <source>
        <dbReference type="ARBA" id="ARBA00022692"/>
    </source>
</evidence>
<reference evidence="18" key="1">
    <citation type="journal article" date="2019" name="Int. J. Syst. Evol. Microbiol.">
        <title>The Global Catalogue of Microorganisms (GCM) 10K type strain sequencing project: providing services to taxonomists for standard genome sequencing and annotation.</title>
        <authorList>
            <consortium name="The Broad Institute Genomics Platform"/>
            <consortium name="The Broad Institute Genome Sequencing Center for Infectious Disease"/>
            <person name="Wu L."/>
            <person name="Ma J."/>
        </authorList>
    </citation>
    <scope>NUCLEOTIDE SEQUENCE [LARGE SCALE GENOMIC DNA]</scope>
    <source>
        <strain evidence="18">NBRC 3271</strain>
    </source>
</reference>